<name>A0AAD3TI71_NEPGR</name>
<dbReference type="Proteomes" id="UP001279734">
    <property type="component" value="Unassembled WGS sequence"/>
</dbReference>
<dbReference type="AlphaFoldDB" id="A0AAD3TI71"/>
<gene>
    <name evidence="1" type="ORF">Nepgr_031397</name>
</gene>
<organism evidence="1 2">
    <name type="scientific">Nepenthes gracilis</name>
    <name type="common">Slender pitcher plant</name>
    <dbReference type="NCBI Taxonomy" id="150966"/>
    <lineage>
        <taxon>Eukaryota</taxon>
        <taxon>Viridiplantae</taxon>
        <taxon>Streptophyta</taxon>
        <taxon>Embryophyta</taxon>
        <taxon>Tracheophyta</taxon>
        <taxon>Spermatophyta</taxon>
        <taxon>Magnoliopsida</taxon>
        <taxon>eudicotyledons</taxon>
        <taxon>Gunneridae</taxon>
        <taxon>Pentapetalae</taxon>
        <taxon>Caryophyllales</taxon>
        <taxon>Nepenthaceae</taxon>
        <taxon>Nepenthes</taxon>
    </lineage>
</organism>
<comment type="caution">
    <text evidence="1">The sequence shown here is derived from an EMBL/GenBank/DDBJ whole genome shotgun (WGS) entry which is preliminary data.</text>
</comment>
<sequence length="137" mass="15440">MILRRSNYTPDLADLAHPFVLTVTWQNLAPYRLWARIQTIISDGPPLRSCDIPPMRISHSRSTPPDVSGFEGLLTCATGYYRSGKFSARYIKPSYGVPSLPLVRFFCSCFRQSLSLFTSPVKKKKQANKSLQEQGVV</sequence>
<protein>
    <submittedName>
        <fullName evidence="1">Uncharacterized protein</fullName>
    </submittedName>
</protein>
<proteinExistence type="predicted"/>
<reference evidence="1" key="1">
    <citation type="submission" date="2023-05" db="EMBL/GenBank/DDBJ databases">
        <title>Nepenthes gracilis genome sequencing.</title>
        <authorList>
            <person name="Fukushima K."/>
        </authorList>
    </citation>
    <scope>NUCLEOTIDE SEQUENCE</scope>
    <source>
        <strain evidence="1">SING2019-196</strain>
    </source>
</reference>
<evidence type="ECO:0000313" key="2">
    <source>
        <dbReference type="Proteomes" id="UP001279734"/>
    </source>
</evidence>
<evidence type="ECO:0000313" key="1">
    <source>
        <dbReference type="EMBL" id="GMH29554.1"/>
    </source>
</evidence>
<keyword evidence="2" id="KW-1185">Reference proteome</keyword>
<dbReference type="EMBL" id="BSYO01000036">
    <property type="protein sequence ID" value="GMH29554.1"/>
    <property type="molecule type" value="Genomic_DNA"/>
</dbReference>
<accession>A0AAD3TI71</accession>